<gene>
    <name evidence="8" type="primary">queE</name>
    <name evidence="10" type="ORF">C5O25_12375</name>
</gene>
<comment type="cofactor">
    <cofactor evidence="8">
        <name>[4Fe-4S] cluster</name>
        <dbReference type="ChEBI" id="CHEBI:49883"/>
    </cofactor>
    <text evidence="8">Binds 1 [4Fe-4S] cluster. The cluster is coordinated with 3 cysteines and an exchangeable S-adenosyl-L-methionine.</text>
</comment>
<evidence type="ECO:0000256" key="5">
    <source>
        <dbReference type="ARBA" id="ARBA00023004"/>
    </source>
</evidence>
<comment type="catalytic activity">
    <reaction evidence="8">
        <text>6-carboxy-5,6,7,8-tetrahydropterin + H(+) = 7-carboxy-7-carbaguanine + NH4(+)</text>
        <dbReference type="Rhea" id="RHEA:27974"/>
        <dbReference type="ChEBI" id="CHEBI:15378"/>
        <dbReference type="ChEBI" id="CHEBI:28938"/>
        <dbReference type="ChEBI" id="CHEBI:61032"/>
        <dbReference type="ChEBI" id="CHEBI:61036"/>
        <dbReference type="EC" id="4.3.99.3"/>
    </reaction>
</comment>
<dbReference type="GO" id="GO:0016840">
    <property type="term" value="F:carbon-nitrogen lyase activity"/>
    <property type="evidence" value="ECO:0007669"/>
    <property type="project" value="UniProtKB-UniRule"/>
</dbReference>
<dbReference type="GO" id="GO:1904047">
    <property type="term" value="F:S-adenosyl-L-methionine binding"/>
    <property type="evidence" value="ECO:0007669"/>
    <property type="project" value="UniProtKB-UniRule"/>
</dbReference>
<evidence type="ECO:0000256" key="7">
    <source>
        <dbReference type="ARBA" id="ARBA00023239"/>
    </source>
</evidence>
<comment type="caution">
    <text evidence="10">The sequence shown here is derived from an EMBL/GenBank/DDBJ whole genome shotgun (WGS) entry which is preliminary data.</text>
</comment>
<dbReference type="AlphaFoldDB" id="A0A2V1INU4"/>
<feature type="binding site" evidence="8">
    <location>
        <begin position="111"/>
        <end position="113"/>
    </location>
    <ligand>
        <name>S-adenosyl-L-methionine</name>
        <dbReference type="ChEBI" id="CHEBI:59789"/>
    </ligand>
</feature>
<evidence type="ECO:0000259" key="9">
    <source>
        <dbReference type="PROSITE" id="PS51918"/>
    </source>
</evidence>
<comment type="caution">
    <text evidence="8">Lacks conserved residue(s) required for the propagation of feature annotation.</text>
</comment>
<comment type="subunit">
    <text evidence="8">Homodimer.</text>
</comment>
<comment type="similarity">
    <text evidence="8">Belongs to the radical SAM superfamily. 7-carboxy-7-deazaguanine synthase family.</text>
</comment>
<keyword evidence="2 8" id="KW-0949">S-adenosyl-L-methionine</keyword>
<dbReference type="GO" id="GO:0008616">
    <property type="term" value="P:tRNA queuosine(34) biosynthetic process"/>
    <property type="evidence" value="ECO:0007669"/>
    <property type="project" value="UniProtKB-UniRule"/>
</dbReference>
<feature type="binding site" evidence="8">
    <location>
        <begin position="12"/>
        <end position="14"/>
    </location>
    <ligand>
        <name>substrate</name>
    </ligand>
</feature>
<keyword evidence="6 8" id="KW-0411">Iron-sulfur</keyword>
<evidence type="ECO:0000313" key="10">
    <source>
        <dbReference type="EMBL" id="PWB05797.1"/>
    </source>
</evidence>
<evidence type="ECO:0000256" key="1">
    <source>
        <dbReference type="ARBA" id="ARBA00022485"/>
    </source>
</evidence>
<dbReference type="PANTHER" id="PTHR42836">
    <property type="entry name" value="7-CARBOXY-7-DEAZAGUANINE SYNTHASE"/>
    <property type="match status" value="1"/>
</dbReference>
<evidence type="ECO:0000256" key="3">
    <source>
        <dbReference type="ARBA" id="ARBA00022723"/>
    </source>
</evidence>
<comment type="function">
    <text evidence="8">Catalyzes the complex heterocyclic radical-mediated conversion of 6-carboxy-5,6,7,8-tetrahydropterin (CPH4) to 7-carboxy-7-deazaguanine (CDG), a step common to the biosynthetic pathways of all 7-deazapurine-containing compounds.</text>
</comment>
<dbReference type="PROSITE" id="PS51918">
    <property type="entry name" value="RADICAL_SAM"/>
    <property type="match status" value="1"/>
</dbReference>
<keyword evidence="7 8" id="KW-0456">Lyase</keyword>
<evidence type="ECO:0000313" key="11">
    <source>
        <dbReference type="Proteomes" id="UP000244925"/>
    </source>
</evidence>
<dbReference type="PIRSF" id="PIRSF000370">
    <property type="entry name" value="QueE"/>
    <property type="match status" value="1"/>
</dbReference>
<feature type="binding site" evidence="8">
    <location>
        <begin position="37"/>
        <end position="39"/>
    </location>
    <ligand>
        <name>S-adenosyl-L-methionine</name>
        <dbReference type="ChEBI" id="CHEBI:59789"/>
    </ligand>
</feature>
<dbReference type="GO" id="GO:0051539">
    <property type="term" value="F:4 iron, 4 sulfur cluster binding"/>
    <property type="evidence" value="ECO:0007669"/>
    <property type="project" value="UniProtKB-UniRule"/>
</dbReference>
<evidence type="ECO:0000256" key="2">
    <source>
        <dbReference type="ARBA" id="ARBA00022691"/>
    </source>
</evidence>
<organism evidence="10 11">
    <name type="scientific">Paramuribaculum intestinale</name>
    <dbReference type="NCBI Taxonomy" id="2094151"/>
    <lineage>
        <taxon>Bacteria</taxon>
        <taxon>Pseudomonadati</taxon>
        <taxon>Bacteroidota</taxon>
        <taxon>Bacteroidia</taxon>
        <taxon>Bacteroidales</taxon>
        <taxon>Muribaculaceae</taxon>
        <taxon>Paramuribaculum</taxon>
    </lineage>
</organism>
<feature type="domain" description="Radical SAM core" evidence="9">
    <location>
        <begin position="18"/>
        <end position="204"/>
    </location>
</feature>
<dbReference type="InterPro" id="IPR007197">
    <property type="entry name" value="rSAM"/>
</dbReference>
<feature type="binding site" evidence="8">
    <location>
        <position position="40"/>
    </location>
    <ligand>
        <name>Mg(2+)</name>
        <dbReference type="ChEBI" id="CHEBI:18420"/>
    </ligand>
</feature>
<dbReference type="InterPro" id="IPR058240">
    <property type="entry name" value="rSAM_sf"/>
</dbReference>
<dbReference type="GeneID" id="93424907"/>
<dbReference type="Proteomes" id="UP000244925">
    <property type="component" value="Unassembled WGS sequence"/>
</dbReference>
<comment type="cofactor">
    <cofactor evidence="8">
        <name>S-adenosyl-L-methionine</name>
        <dbReference type="ChEBI" id="CHEBI:59789"/>
    </cofactor>
    <text evidence="8">Binds 1 S-adenosyl-L-methionine per subunit.</text>
</comment>
<evidence type="ECO:0000256" key="8">
    <source>
        <dbReference type="HAMAP-Rule" id="MF_00917"/>
    </source>
</evidence>
<dbReference type="PANTHER" id="PTHR42836:SF1">
    <property type="entry name" value="7-CARBOXY-7-DEAZAGUANINE SYNTHASE"/>
    <property type="match status" value="1"/>
</dbReference>
<comment type="cofactor">
    <cofactor evidence="8">
        <name>Mg(2+)</name>
        <dbReference type="ChEBI" id="CHEBI:18420"/>
    </cofactor>
</comment>
<feature type="binding site" evidence="8">
    <location>
        <position position="35"/>
    </location>
    <ligand>
        <name>[4Fe-4S] cluster</name>
        <dbReference type="ChEBI" id="CHEBI:49883"/>
        <note>4Fe-4S-S-AdoMet</note>
    </ligand>
</feature>
<dbReference type="InterPro" id="IPR013785">
    <property type="entry name" value="Aldolase_TIM"/>
</dbReference>
<feature type="binding site" evidence="8">
    <location>
        <begin position="153"/>
        <end position="156"/>
    </location>
    <ligand>
        <name>S-adenosyl-L-methionine</name>
        <dbReference type="ChEBI" id="CHEBI:59789"/>
    </ligand>
</feature>
<dbReference type="Pfam" id="PF04055">
    <property type="entry name" value="Radical_SAM"/>
    <property type="match status" value="1"/>
</dbReference>
<dbReference type="SUPFAM" id="SSF102114">
    <property type="entry name" value="Radical SAM enzymes"/>
    <property type="match status" value="1"/>
</dbReference>
<keyword evidence="5 8" id="KW-0408">Iron</keyword>
<feature type="binding site" evidence="8">
    <location>
        <position position="27"/>
    </location>
    <ligand>
        <name>substrate</name>
    </ligand>
</feature>
<dbReference type="RefSeq" id="WP_107037023.1">
    <property type="nucleotide sequence ID" value="NZ_CAONGC010000066.1"/>
</dbReference>
<keyword evidence="3 8" id="KW-0479">Metal-binding</keyword>
<dbReference type="HAMAP" id="MF_00917">
    <property type="entry name" value="QueE"/>
    <property type="match status" value="1"/>
</dbReference>
<dbReference type="SFLD" id="SFLDS00029">
    <property type="entry name" value="Radical_SAM"/>
    <property type="match status" value="1"/>
</dbReference>
<evidence type="ECO:0000256" key="4">
    <source>
        <dbReference type="ARBA" id="ARBA00022842"/>
    </source>
</evidence>
<dbReference type="Gene3D" id="3.20.20.70">
    <property type="entry name" value="Aldolase class I"/>
    <property type="match status" value="1"/>
</dbReference>
<dbReference type="EC" id="4.3.99.3" evidence="8"/>
<accession>A0A2V1INU4</accession>
<feature type="binding site" evidence="8">
    <location>
        <position position="68"/>
    </location>
    <ligand>
        <name>substrate</name>
    </ligand>
</feature>
<keyword evidence="1 8" id="KW-0004">4Fe-4S</keyword>
<dbReference type="GO" id="GO:0000287">
    <property type="term" value="F:magnesium ion binding"/>
    <property type="evidence" value="ECO:0007669"/>
    <property type="project" value="UniProtKB-UniRule"/>
</dbReference>
<proteinExistence type="inferred from homology"/>
<keyword evidence="8" id="KW-0671">Queuosine biosynthesis</keyword>
<reference evidence="11" key="1">
    <citation type="submission" date="2018-02" db="EMBL/GenBank/DDBJ databases">
        <authorList>
            <person name="Clavel T."/>
            <person name="Strowig T."/>
        </authorList>
    </citation>
    <scope>NUCLEOTIDE SEQUENCE [LARGE SCALE GENOMIC DNA]</scope>
    <source>
        <strain evidence="11">DSM 100764</strain>
    </source>
</reference>
<comment type="pathway">
    <text evidence="8">Purine metabolism; 7-cyano-7-deazaguanine biosynthesis.</text>
</comment>
<keyword evidence="11" id="KW-1185">Reference proteome</keyword>
<dbReference type="UniPathway" id="UPA00391"/>
<dbReference type="EMBL" id="PUBV01000056">
    <property type="protein sequence ID" value="PWB05797.1"/>
    <property type="molecule type" value="Genomic_DNA"/>
</dbReference>
<feature type="binding site" evidence="8">
    <location>
        <position position="70"/>
    </location>
    <ligand>
        <name>S-adenosyl-L-methionine</name>
        <dbReference type="ChEBI" id="CHEBI:59789"/>
    </ligand>
</feature>
<dbReference type="InterPro" id="IPR024924">
    <property type="entry name" value="7-CO-7-deazaguanine_synth-like"/>
</dbReference>
<protein>
    <recommendedName>
        <fullName evidence="8">7-carboxy-7-deazaguanine synthase</fullName>
        <shortName evidence="8">CDG synthase</shortName>
        <ecNumber evidence="8">4.3.99.3</ecNumber>
    </recommendedName>
    <alternativeName>
        <fullName evidence="8">Queuosine biosynthesis protein QueE</fullName>
    </alternativeName>
</protein>
<feature type="binding site" evidence="8">
    <location>
        <position position="31"/>
    </location>
    <ligand>
        <name>[4Fe-4S] cluster</name>
        <dbReference type="ChEBI" id="CHEBI:49883"/>
        <note>4Fe-4S-S-AdoMet</note>
    </ligand>
</feature>
<keyword evidence="4 8" id="KW-0460">Magnesium</keyword>
<evidence type="ECO:0000256" key="6">
    <source>
        <dbReference type="ARBA" id="ARBA00023014"/>
    </source>
</evidence>
<name>A0A2V1INU4_9BACT</name>
<dbReference type="CDD" id="cd01335">
    <property type="entry name" value="Radical_SAM"/>
    <property type="match status" value="1"/>
</dbReference>
<feature type="binding site" evidence="8">
    <location>
        <position position="38"/>
    </location>
    <ligand>
        <name>[4Fe-4S] cluster</name>
        <dbReference type="ChEBI" id="CHEBI:49883"/>
        <note>4Fe-4S-S-AdoMet</note>
    </ligand>
</feature>
<sequence length="204" mass="22908">MTYKVNEIFYSLQGEGFHTGVPAVFLRFSGCNLKCPFCDTLHADGREMDADEIVRLISSYPSRHVVITGGEPAMQLDAALVDRLHENGWFVQVETNGTLPLPGNVDWVTCSPKTDRIACGRVDEIKLLYMADGYDAERMERFSAVEARSYSLQPCDCSVSDLHEDDGGAVECRNKFILEECIACLKANPQWRLSLQTHKLLDIR</sequence>